<dbReference type="Pfam" id="PF12867">
    <property type="entry name" value="DinB_2"/>
    <property type="match status" value="1"/>
</dbReference>
<reference evidence="2 3" key="1">
    <citation type="submission" date="2016-08" db="EMBL/GenBank/DDBJ databases">
        <title>Genome of Bacillus solimangrovi GH2-4.</title>
        <authorList>
            <person name="Lim S."/>
            <person name="Kim B.-C."/>
        </authorList>
    </citation>
    <scope>NUCLEOTIDE SEQUENCE [LARGE SCALE GENOMIC DNA]</scope>
    <source>
        <strain evidence="2 3">GH2-4</strain>
    </source>
</reference>
<dbReference type="InterPro" id="IPR024775">
    <property type="entry name" value="DinB-like"/>
</dbReference>
<proteinExistence type="predicted"/>
<dbReference type="RefSeq" id="WP_069716017.1">
    <property type="nucleotide sequence ID" value="NZ_MJEH01000006.1"/>
</dbReference>
<organism evidence="2 3">
    <name type="scientific">Bacillus solimangrovi</name>
    <dbReference type="NCBI Taxonomy" id="1305675"/>
    <lineage>
        <taxon>Bacteria</taxon>
        <taxon>Bacillati</taxon>
        <taxon>Bacillota</taxon>
        <taxon>Bacilli</taxon>
        <taxon>Bacillales</taxon>
        <taxon>Bacillaceae</taxon>
        <taxon>Bacillus</taxon>
    </lineage>
</organism>
<dbReference type="Proteomes" id="UP000095209">
    <property type="component" value="Unassembled WGS sequence"/>
</dbReference>
<evidence type="ECO:0000313" key="3">
    <source>
        <dbReference type="Proteomes" id="UP000095209"/>
    </source>
</evidence>
<sequence>MSVYTVSFGHNAMLNVLMKAREDQLDVIPEGFNNSIRWNAGHVLVITDAVLSLDNTYKSVVPESYKEYFMKGTSPREWEGEPPSVEEISEFITKQLKTIQETFVGREDEELERPFELLGASFTKVKDILGFICFHTGMHFNITLNYLRIVK</sequence>
<dbReference type="OrthoDB" id="4295522at2"/>
<comment type="caution">
    <text evidence="2">The sequence shown here is derived from an EMBL/GenBank/DDBJ whole genome shotgun (WGS) entry which is preliminary data.</text>
</comment>
<dbReference type="AlphaFoldDB" id="A0A1E5LIY2"/>
<dbReference type="STRING" id="1305675.BFG57_10410"/>
<dbReference type="SUPFAM" id="SSF109854">
    <property type="entry name" value="DinB/YfiT-like putative metalloenzymes"/>
    <property type="match status" value="1"/>
</dbReference>
<name>A0A1E5LIY2_9BACI</name>
<evidence type="ECO:0000313" key="2">
    <source>
        <dbReference type="EMBL" id="OEH94049.1"/>
    </source>
</evidence>
<feature type="domain" description="DinB-like" evidence="1">
    <location>
        <begin position="12"/>
        <end position="140"/>
    </location>
</feature>
<keyword evidence="3" id="KW-1185">Reference proteome</keyword>
<protein>
    <recommendedName>
        <fullName evidence="1">DinB-like domain-containing protein</fullName>
    </recommendedName>
</protein>
<dbReference type="Gene3D" id="1.20.120.450">
    <property type="entry name" value="dinb family like domain"/>
    <property type="match status" value="1"/>
</dbReference>
<accession>A0A1E5LIY2</accession>
<gene>
    <name evidence="2" type="ORF">BFG57_10410</name>
</gene>
<dbReference type="InterPro" id="IPR034660">
    <property type="entry name" value="DinB/YfiT-like"/>
</dbReference>
<dbReference type="EMBL" id="MJEH01000006">
    <property type="protein sequence ID" value="OEH94049.1"/>
    <property type="molecule type" value="Genomic_DNA"/>
</dbReference>
<evidence type="ECO:0000259" key="1">
    <source>
        <dbReference type="Pfam" id="PF12867"/>
    </source>
</evidence>